<feature type="compositionally biased region" description="Basic and acidic residues" evidence="1">
    <location>
        <begin position="223"/>
        <end position="233"/>
    </location>
</feature>
<protein>
    <recommendedName>
        <fullName evidence="4">Mutant cadherin</fullName>
    </recommendedName>
</protein>
<feature type="region of interest" description="Disordered" evidence="1">
    <location>
        <begin position="220"/>
        <end position="266"/>
    </location>
</feature>
<comment type="caution">
    <text evidence="2">The sequence shown here is derived from an EMBL/GenBank/DDBJ whole genome shotgun (WGS) entry which is preliminary data.</text>
</comment>
<dbReference type="Proteomes" id="UP001231518">
    <property type="component" value="Chromosome 5"/>
</dbReference>
<proteinExistence type="predicted"/>
<evidence type="ECO:0000313" key="3">
    <source>
        <dbReference type="Proteomes" id="UP001231518"/>
    </source>
</evidence>
<keyword evidence="3" id="KW-1185">Reference proteome</keyword>
<name>A0AAD7Z1S3_MYTSE</name>
<dbReference type="AlphaFoldDB" id="A0AAD7Z1S3"/>
<evidence type="ECO:0008006" key="4">
    <source>
        <dbReference type="Google" id="ProtNLM"/>
    </source>
</evidence>
<evidence type="ECO:0000256" key="1">
    <source>
        <dbReference type="SAM" id="MobiDB-lite"/>
    </source>
</evidence>
<reference evidence="2" key="1">
    <citation type="submission" date="2023-03" db="EMBL/GenBank/DDBJ databases">
        <title>Chromosome-level genomes of two armyworms, Mythimna separata and Mythimna loreyi, provide insights into the biosynthesis and reception of sex pheromones.</title>
        <authorList>
            <person name="Zhao H."/>
        </authorList>
    </citation>
    <scope>NUCLEOTIDE SEQUENCE</scope>
    <source>
        <strain evidence="2">BeijingLab</strain>
        <tissue evidence="2">Pupa</tissue>
    </source>
</reference>
<dbReference type="EMBL" id="JARGEI010000003">
    <property type="protein sequence ID" value="KAJ8734142.1"/>
    <property type="molecule type" value="Genomic_DNA"/>
</dbReference>
<organism evidence="2 3">
    <name type="scientific">Mythimna separata</name>
    <name type="common">Oriental armyworm</name>
    <name type="synonym">Pseudaletia separata</name>
    <dbReference type="NCBI Taxonomy" id="271217"/>
    <lineage>
        <taxon>Eukaryota</taxon>
        <taxon>Metazoa</taxon>
        <taxon>Ecdysozoa</taxon>
        <taxon>Arthropoda</taxon>
        <taxon>Hexapoda</taxon>
        <taxon>Insecta</taxon>
        <taxon>Pterygota</taxon>
        <taxon>Neoptera</taxon>
        <taxon>Endopterygota</taxon>
        <taxon>Lepidoptera</taxon>
        <taxon>Glossata</taxon>
        <taxon>Ditrysia</taxon>
        <taxon>Noctuoidea</taxon>
        <taxon>Noctuidae</taxon>
        <taxon>Noctuinae</taxon>
        <taxon>Hadenini</taxon>
        <taxon>Mythimna</taxon>
    </lineage>
</organism>
<sequence length="417" mass="47692">MTDVLKCNVCNIVIDEMLSYIQNKVSIIDEESLVRICTSSFTSEEIKNSKTLLFESIPTDIRKILRKNRGKEERDVVDIINLFKSTEPDLIPVFVARQLDKLPPILIDHLDCSKLLKDMMTLKAQFEEIKTTFATQDSVNELKMTILRIQNDSLPPPTSAFKVNRQRGAWLDSGPMGLSQDYNVPNSDSCCNNNVNSTPGIKTPIATYREMRVVQQNEIEYESNQRRSSEEYGRVNAGSGVTEREERTPPQLISQRRLEPSAEPAAMMTNEVTSGSTSATEPKKNTNSNEWHTVTYRKKSAKYRYVGKSGVARDLEGTFRAADKKIPMFITNVHITTTESDIIKHICNKTKETVSLERINMKYNRGYKAYKFFISEAHIPRFLDESLWPEGIIFRRFASYKHRNANDMRFTDDNGGK</sequence>
<gene>
    <name evidence="2" type="ORF">PYW07_014693</name>
</gene>
<evidence type="ECO:0000313" key="2">
    <source>
        <dbReference type="EMBL" id="KAJ8734142.1"/>
    </source>
</evidence>
<accession>A0AAD7Z1S3</accession>